<name>A0A1F6CSP8_HANXR</name>
<evidence type="ECO:0000259" key="1">
    <source>
        <dbReference type="Pfam" id="PF13240"/>
    </source>
</evidence>
<accession>A0A1F6CSP8</accession>
<proteinExistence type="predicted"/>
<protein>
    <recommendedName>
        <fullName evidence="1">Zinc-ribbon domain-containing protein</fullName>
    </recommendedName>
</protein>
<evidence type="ECO:0000313" key="2">
    <source>
        <dbReference type="EMBL" id="OGG52174.1"/>
    </source>
</evidence>
<dbReference type="Proteomes" id="UP000178606">
    <property type="component" value="Unassembled WGS sequence"/>
</dbReference>
<dbReference type="EMBL" id="MFKF01000154">
    <property type="protein sequence ID" value="OGG52174.1"/>
    <property type="molecule type" value="Genomic_DNA"/>
</dbReference>
<dbReference type="InterPro" id="IPR026870">
    <property type="entry name" value="Zinc_ribbon_dom"/>
</dbReference>
<reference evidence="2 3" key="1">
    <citation type="journal article" date="2016" name="Nat. Commun.">
        <title>Thousands of microbial genomes shed light on interconnected biogeochemical processes in an aquifer system.</title>
        <authorList>
            <person name="Anantharaman K."/>
            <person name="Brown C.T."/>
            <person name="Hug L.A."/>
            <person name="Sharon I."/>
            <person name="Castelle C.J."/>
            <person name="Probst A.J."/>
            <person name="Thomas B.C."/>
            <person name="Singh A."/>
            <person name="Wilkins M.J."/>
            <person name="Karaoz U."/>
            <person name="Brodie E.L."/>
            <person name="Williams K.H."/>
            <person name="Hubbard S.S."/>
            <person name="Banfield J.F."/>
        </authorList>
    </citation>
    <scope>NUCLEOTIDE SEQUENCE [LARGE SCALE GENOMIC DNA]</scope>
    <source>
        <strain evidence="3">RIFCSPLOWO2_12_FULL_64_10</strain>
    </source>
</reference>
<evidence type="ECO:0000313" key="3">
    <source>
        <dbReference type="Proteomes" id="UP000178606"/>
    </source>
</evidence>
<feature type="domain" description="Zinc-ribbon" evidence="1">
    <location>
        <begin position="112"/>
        <end position="134"/>
    </location>
</feature>
<organism evidence="2 3">
    <name type="scientific">Handelsmanbacteria sp. (strain RIFCSPLOWO2_12_FULL_64_10)</name>
    <dbReference type="NCBI Taxonomy" id="1817868"/>
    <lineage>
        <taxon>Bacteria</taxon>
        <taxon>Candidatus Handelsmaniibacteriota</taxon>
    </lineage>
</organism>
<comment type="caution">
    <text evidence="2">The sequence shown here is derived from an EMBL/GenBank/DDBJ whole genome shotgun (WGS) entry which is preliminary data.</text>
</comment>
<sequence>MIAVGVMIYVGRPLFTQQGAVAATARRKGRHAVLTEQRDALYAAIRELDFDHRMGKVDDTDYQRMRGDYTQQAVALLKEIDRGNGRSRAADDIEREVASFRKKGGQAQAAVFCASCGAKVRPHDRFCASCGAKIDQE</sequence>
<dbReference type="Pfam" id="PF13240">
    <property type="entry name" value="Zn_Ribbon_1"/>
    <property type="match status" value="1"/>
</dbReference>
<gene>
    <name evidence="2" type="ORF">A3F84_19405</name>
</gene>
<dbReference type="AlphaFoldDB" id="A0A1F6CSP8"/>